<dbReference type="AlphaFoldDB" id="A0A087AW69"/>
<reference evidence="2 3" key="1">
    <citation type="submission" date="2014-03" db="EMBL/GenBank/DDBJ databases">
        <title>Genomics of Bifidobacteria.</title>
        <authorList>
            <person name="Ventura M."/>
            <person name="Milani C."/>
            <person name="Lugli G.A."/>
        </authorList>
    </citation>
    <scope>NUCLEOTIDE SEQUENCE [LARGE SCALE GENOMIC DNA]</scope>
    <source>
        <strain evidence="2 3">LMG 10738</strain>
    </source>
</reference>
<evidence type="ECO:0000313" key="2">
    <source>
        <dbReference type="EMBL" id="KFI63019.1"/>
    </source>
</evidence>
<accession>A0A087AW69</accession>
<keyword evidence="3" id="KW-1185">Reference proteome</keyword>
<feature type="compositionally biased region" description="Basic and acidic residues" evidence="1">
    <location>
        <begin position="329"/>
        <end position="338"/>
    </location>
</feature>
<protein>
    <submittedName>
        <fullName evidence="2">Uncharacterized protein</fullName>
    </submittedName>
</protein>
<sequence>MFCVKNKRKTDPRATVLDLGTGYGILTALHSFLKHFKGTMLKDSHTERIYCISDFQTHGSTILITAFAGRYGEESMLMNMQNGRTRYIPDDETPVRELRMLVACPNITEVEYAMYAIEYVEGMNGSYVLAEFLKQMRAIFNINMPYSHIMEKAAWLDQAVVEKMSVPLKSISAPLTLTDAESAQPVSQAAGRLKIVITPETGQNMLNSGFFAKLRGKNPADTPGLLTIAGVEGDRIDTDGISIQVQGPDQRRKTFLLGDEKGPRLLEQLTFSGQPRLDNNVFRMRASGEIRSKYAEYQIKLTSEWDKGDKIKKLTHDEEIEWQQPNGGDSHDEQGTAA</sequence>
<name>A0A087AW69_9BIFI</name>
<gene>
    <name evidence="2" type="ORF">BCUN_0852</name>
</gene>
<dbReference type="Proteomes" id="UP000029067">
    <property type="component" value="Unassembled WGS sequence"/>
</dbReference>
<feature type="region of interest" description="Disordered" evidence="1">
    <location>
        <begin position="317"/>
        <end position="338"/>
    </location>
</feature>
<organism evidence="2 3">
    <name type="scientific">Bifidobacterium cuniculi</name>
    <dbReference type="NCBI Taxonomy" id="1688"/>
    <lineage>
        <taxon>Bacteria</taxon>
        <taxon>Bacillati</taxon>
        <taxon>Actinomycetota</taxon>
        <taxon>Actinomycetes</taxon>
        <taxon>Bifidobacteriales</taxon>
        <taxon>Bifidobacteriaceae</taxon>
        <taxon>Bifidobacterium</taxon>
    </lineage>
</organism>
<evidence type="ECO:0000256" key="1">
    <source>
        <dbReference type="SAM" id="MobiDB-lite"/>
    </source>
</evidence>
<comment type="caution">
    <text evidence="2">The sequence shown here is derived from an EMBL/GenBank/DDBJ whole genome shotgun (WGS) entry which is preliminary data.</text>
</comment>
<evidence type="ECO:0000313" key="3">
    <source>
        <dbReference type="Proteomes" id="UP000029067"/>
    </source>
</evidence>
<dbReference type="EMBL" id="JGYV01000010">
    <property type="protein sequence ID" value="KFI63019.1"/>
    <property type="molecule type" value="Genomic_DNA"/>
</dbReference>
<proteinExistence type="predicted"/>